<evidence type="ECO:0000313" key="2">
    <source>
        <dbReference type="Proteomes" id="UP000029553"/>
    </source>
</evidence>
<dbReference type="InterPro" id="IPR045565">
    <property type="entry name" value="Phage_capsid_2"/>
</dbReference>
<dbReference type="AlphaFoldDB" id="A0A096GM48"/>
<dbReference type="EMBL" id="AWOR01000069">
    <property type="protein sequence ID" value="KGH26275.1"/>
    <property type="molecule type" value="Genomic_DNA"/>
</dbReference>
<protein>
    <recommendedName>
        <fullName evidence="3">Major capsid protein</fullName>
    </recommendedName>
</protein>
<evidence type="ECO:0000313" key="1">
    <source>
        <dbReference type="EMBL" id="KGH26275.1"/>
    </source>
</evidence>
<sequence length="288" mass="32346">MPTIPQWFVTQWDRTIRHEVAQKDSRLSVAATSRGTIEGEAFTINKLGDDGSLLEENTVRHGDTNWSVADHTARVVNMADFYEALPLDRNDIPKMLVNPVTGGNYMQNLTAKRNRRLDDIIYRALRGTQLLKDGSSIVLPTNQKIAAGGAGFTKAKLIQARKIFRRNEADNHNGEVLNITYNDEMLEDILSDTTLTSADFLAVKMLQEGDVSRRWMGFNWIPYNNLELIGGVYYAVAWCNSGVHWGEGYMEGNVTRRGDKKDAWQVSLGASYGAGREDEKKVVEIAFQ</sequence>
<reference evidence="1 2" key="1">
    <citation type="submission" date="2013-09" db="EMBL/GenBank/DDBJ databases">
        <title>High correlation between genotypes and phenotypes of environmental bacteria Comamonas testosteroni strains.</title>
        <authorList>
            <person name="Liu L."/>
            <person name="Zhu W."/>
            <person name="Xia X."/>
            <person name="Xu B."/>
            <person name="Luo M."/>
            <person name="Wang G."/>
        </authorList>
    </citation>
    <scope>NUCLEOTIDE SEQUENCE [LARGE SCALE GENOMIC DNA]</scope>
    <source>
        <strain evidence="1 2">JL40</strain>
    </source>
</reference>
<proteinExistence type="predicted"/>
<name>A0A096GM48_COMTE</name>
<gene>
    <name evidence="1" type="ORF">P353_22355</name>
</gene>
<dbReference type="Proteomes" id="UP000029553">
    <property type="component" value="Unassembled WGS sequence"/>
</dbReference>
<organism evidence="1 2">
    <name type="scientific">Comamonas testosteroni</name>
    <name type="common">Pseudomonas testosteroni</name>
    <dbReference type="NCBI Taxonomy" id="285"/>
    <lineage>
        <taxon>Bacteria</taxon>
        <taxon>Pseudomonadati</taxon>
        <taxon>Pseudomonadota</taxon>
        <taxon>Betaproteobacteria</taxon>
        <taxon>Burkholderiales</taxon>
        <taxon>Comamonadaceae</taxon>
        <taxon>Comamonas</taxon>
    </lineage>
</organism>
<dbReference type="Pfam" id="PF19821">
    <property type="entry name" value="Phage_capsid_2"/>
    <property type="match status" value="1"/>
</dbReference>
<evidence type="ECO:0008006" key="3">
    <source>
        <dbReference type="Google" id="ProtNLM"/>
    </source>
</evidence>
<comment type="caution">
    <text evidence="1">The sequence shown here is derived from an EMBL/GenBank/DDBJ whole genome shotgun (WGS) entry which is preliminary data.</text>
</comment>
<accession>A0A096GM48</accession>
<dbReference type="RefSeq" id="WP_034374311.1">
    <property type="nucleotide sequence ID" value="NZ_AWOR01000069.1"/>
</dbReference>